<sequence>MFVEISYLKKCTVVVLLILPVLAIRCLSAIDSIALNESIADGQNLVSVNNQFVLGFFSPGASSNRYIGIWYNSTPNGTAVWVANRNNPVQDKSGILKFDNGGNLILQDGKGSSFTVVSGVGVADVEAVILDTGNFVLRSMTNHSNIVWQSFASPTDTWLPGMDITVGNLLTSWRSNDDPAVGDYTFGPGIANASQLIIWWNGIKFWTGARWTGDTNSLIPDLKSIGIIPVSFQCDNLTCMYTPNPSNRMTKIVLDRTGSLNLTQFDPDAKSWTLLWRQPESCDVSNLCGVYGVCNNSRLSVSVSASASASGSLSLCQCPKGFAQRDTSNDREGCTRNTTLQCNGDRFTDMPRMRLPDSDNRQKLSIVEESQCESACMNDCSCTAYAHTLSDGCSLWRGNLTNMQDGFNGSGVGTLHLRLAASEFESNSSSGHKMIFLAYILPPVVFLIFCLASFIWIRRWKNKGKGKQHDHSLAMASDVMKLWETEDTCSHFTTLSFTQIKNATDNFSTENKLGEGGFGPVYKGNLPNGQDVAVKRLAANSGQGLPEFKNEILLIAKLQHRNLVGLLGCCFDGDEMVLIYEYMPNKSLDFFLFEQSRRAFLVWAMRLNIIEGIAQGIIYLHKHSRLRIIHRDLKPSNILLDSDMNPKISDFGMARIFDPKGGLANTKRVVGTYGYMAPEYAMAGIFSVKSDVFSYGVLLLEIVSGLRNAGPHGCGNSLNLLGHAWELWKEGRWHELIDKTLLDACPENMVLRCIHVGLLCVQEAAADRPSMSEVISMITNENATLPDPKQPGFLSMLLPVEADVPEGTFSLNDLSITVLNGR</sequence>
<reference evidence="1" key="1">
    <citation type="submission" date="2021-05" db="EMBL/GenBank/DDBJ databases">
        <authorList>
            <person name="Scholz U."/>
            <person name="Mascher M."/>
            <person name="Fiebig A."/>
        </authorList>
    </citation>
    <scope>NUCLEOTIDE SEQUENCE [LARGE SCALE GENOMIC DNA]</scope>
</reference>
<proteinExistence type="predicted"/>
<protein>
    <submittedName>
        <fullName evidence="1">Uncharacterized protein</fullName>
    </submittedName>
</protein>
<dbReference type="Proteomes" id="UP001732700">
    <property type="component" value="Chromosome 3C"/>
</dbReference>
<reference evidence="1" key="2">
    <citation type="submission" date="2025-09" db="UniProtKB">
        <authorList>
            <consortium name="EnsemblPlants"/>
        </authorList>
    </citation>
    <scope>IDENTIFICATION</scope>
</reference>
<keyword evidence="2" id="KW-1185">Reference proteome</keyword>
<accession>A0ACD5VSG9</accession>
<dbReference type="EnsemblPlants" id="AVESA.00010b.r2.3CG0509270.1">
    <property type="protein sequence ID" value="AVESA.00010b.r2.3CG0509270.1.CDS"/>
    <property type="gene ID" value="AVESA.00010b.r2.3CG0509270"/>
</dbReference>
<evidence type="ECO:0000313" key="1">
    <source>
        <dbReference type="EnsemblPlants" id="AVESA.00010b.r2.3CG0509270.1.CDS"/>
    </source>
</evidence>
<evidence type="ECO:0000313" key="2">
    <source>
        <dbReference type="Proteomes" id="UP001732700"/>
    </source>
</evidence>
<organism evidence="1 2">
    <name type="scientific">Avena sativa</name>
    <name type="common">Oat</name>
    <dbReference type="NCBI Taxonomy" id="4498"/>
    <lineage>
        <taxon>Eukaryota</taxon>
        <taxon>Viridiplantae</taxon>
        <taxon>Streptophyta</taxon>
        <taxon>Embryophyta</taxon>
        <taxon>Tracheophyta</taxon>
        <taxon>Spermatophyta</taxon>
        <taxon>Magnoliopsida</taxon>
        <taxon>Liliopsida</taxon>
        <taxon>Poales</taxon>
        <taxon>Poaceae</taxon>
        <taxon>BOP clade</taxon>
        <taxon>Pooideae</taxon>
        <taxon>Poodae</taxon>
        <taxon>Poeae</taxon>
        <taxon>Poeae Chloroplast Group 1 (Aveneae type)</taxon>
        <taxon>Aveninae</taxon>
        <taxon>Avena</taxon>
    </lineage>
</organism>
<name>A0ACD5VSG9_AVESA</name>